<dbReference type="Gene3D" id="3.40.50.720">
    <property type="entry name" value="NAD(P)-binding Rossmann-like Domain"/>
    <property type="match status" value="1"/>
</dbReference>
<dbReference type="PANTHER" id="PTHR44196">
    <property type="entry name" value="DEHYDROGENASE/REDUCTASE SDR FAMILY MEMBER 7B"/>
    <property type="match status" value="1"/>
</dbReference>
<dbReference type="InterPro" id="IPR057326">
    <property type="entry name" value="KR_dom"/>
</dbReference>
<dbReference type="EMBL" id="JBIRYO010000008">
    <property type="protein sequence ID" value="MFI2474628.1"/>
    <property type="molecule type" value="Genomic_DNA"/>
</dbReference>
<dbReference type="SMART" id="SM00822">
    <property type="entry name" value="PKS_KR"/>
    <property type="match status" value="1"/>
</dbReference>
<protein>
    <submittedName>
        <fullName evidence="5">SDR family NAD(P)-dependent oxidoreductase</fullName>
        <ecNumber evidence="5">1.-.-.-</ecNumber>
    </submittedName>
</protein>
<dbReference type="PRINTS" id="PR00081">
    <property type="entry name" value="GDHRDH"/>
</dbReference>
<dbReference type="RefSeq" id="WP_357402549.1">
    <property type="nucleotide sequence ID" value="NZ_JBEYCD010000003.1"/>
</dbReference>
<evidence type="ECO:0000313" key="6">
    <source>
        <dbReference type="Proteomes" id="UP001611415"/>
    </source>
</evidence>
<comment type="similarity">
    <text evidence="1 3">Belongs to the short-chain dehydrogenases/reductases (SDR) family.</text>
</comment>
<dbReference type="InterPro" id="IPR002347">
    <property type="entry name" value="SDR_fam"/>
</dbReference>
<dbReference type="InterPro" id="IPR020904">
    <property type="entry name" value="Sc_DH/Rdtase_CS"/>
</dbReference>
<dbReference type="SUPFAM" id="SSF51735">
    <property type="entry name" value="NAD(P)-binding Rossmann-fold domains"/>
    <property type="match status" value="1"/>
</dbReference>
<dbReference type="CDD" id="cd05233">
    <property type="entry name" value="SDR_c"/>
    <property type="match status" value="1"/>
</dbReference>
<keyword evidence="6" id="KW-1185">Reference proteome</keyword>
<gene>
    <name evidence="5" type="ORF">ACH49W_14730</name>
</gene>
<dbReference type="PIRSF" id="PIRSF000126">
    <property type="entry name" value="11-beta-HSD1"/>
    <property type="match status" value="1"/>
</dbReference>
<evidence type="ECO:0000256" key="2">
    <source>
        <dbReference type="ARBA" id="ARBA00023002"/>
    </source>
</evidence>
<dbReference type="EC" id="1.-.-.-" evidence="5"/>
<sequence length="265" mass="27808">MEISSTKSKGRQTALITGASSGIGAAFARSIARQGWHVVAVGRDRHRLDALAQEIGAEVLPADLLNPRDLATVEERVRSGVQLLVNNAGYTTYGHFPDMDLVPELGQLTLHTAVPLRLCHAAAQAMAPGGRIINVASLAGLGAAPGLASYGASKAALISLSESLHHELRGKITVTCVCAGYTRTELQARAGVDASALPSPMWKTPEFVAAKALSASERGHCLVIPGRLNTLTATLMRHLPRVIARRAAAKTYGVVQPAETASSTR</sequence>
<keyword evidence="2 5" id="KW-0560">Oxidoreductase</keyword>
<dbReference type="PRINTS" id="PR00080">
    <property type="entry name" value="SDRFAMILY"/>
</dbReference>
<dbReference type="InterPro" id="IPR036291">
    <property type="entry name" value="NAD(P)-bd_dom_sf"/>
</dbReference>
<name>A0ABW7X0Q0_9NOCA</name>
<dbReference type="GO" id="GO:0016491">
    <property type="term" value="F:oxidoreductase activity"/>
    <property type="evidence" value="ECO:0007669"/>
    <property type="project" value="UniProtKB-KW"/>
</dbReference>
<organism evidence="5 6">
    <name type="scientific">Nocardia xishanensis</name>
    <dbReference type="NCBI Taxonomy" id="238964"/>
    <lineage>
        <taxon>Bacteria</taxon>
        <taxon>Bacillati</taxon>
        <taxon>Actinomycetota</taxon>
        <taxon>Actinomycetes</taxon>
        <taxon>Mycobacteriales</taxon>
        <taxon>Nocardiaceae</taxon>
        <taxon>Nocardia</taxon>
    </lineage>
</organism>
<dbReference type="PROSITE" id="PS00061">
    <property type="entry name" value="ADH_SHORT"/>
    <property type="match status" value="1"/>
</dbReference>
<proteinExistence type="inferred from homology"/>
<dbReference type="PANTHER" id="PTHR44196:SF2">
    <property type="entry name" value="SHORT-CHAIN DEHYDROGENASE-RELATED"/>
    <property type="match status" value="1"/>
</dbReference>
<feature type="domain" description="Ketoreductase" evidence="4">
    <location>
        <begin position="12"/>
        <end position="182"/>
    </location>
</feature>
<evidence type="ECO:0000256" key="3">
    <source>
        <dbReference type="RuleBase" id="RU000363"/>
    </source>
</evidence>
<dbReference type="Pfam" id="PF00106">
    <property type="entry name" value="adh_short"/>
    <property type="match status" value="1"/>
</dbReference>
<evidence type="ECO:0000259" key="4">
    <source>
        <dbReference type="SMART" id="SM00822"/>
    </source>
</evidence>
<reference evidence="5 6" key="1">
    <citation type="submission" date="2024-10" db="EMBL/GenBank/DDBJ databases">
        <title>The Natural Products Discovery Center: Release of the First 8490 Sequenced Strains for Exploring Actinobacteria Biosynthetic Diversity.</title>
        <authorList>
            <person name="Kalkreuter E."/>
            <person name="Kautsar S.A."/>
            <person name="Yang D."/>
            <person name="Bader C.D."/>
            <person name="Teijaro C.N."/>
            <person name="Fluegel L."/>
            <person name="Davis C.M."/>
            <person name="Simpson J.R."/>
            <person name="Lauterbach L."/>
            <person name="Steele A.D."/>
            <person name="Gui C."/>
            <person name="Meng S."/>
            <person name="Li G."/>
            <person name="Viehrig K."/>
            <person name="Ye F."/>
            <person name="Su P."/>
            <person name="Kiefer A.F."/>
            <person name="Nichols A."/>
            <person name="Cepeda A.J."/>
            <person name="Yan W."/>
            <person name="Fan B."/>
            <person name="Jiang Y."/>
            <person name="Adhikari A."/>
            <person name="Zheng C.-J."/>
            <person name="Schuster L."/>
            <person name="Cowan T.M."/>
            <person name="Smanski M.J."/>
            <person name="Chevrette M.G."/>
            <person name="De Carvalho L.P.S."/>
            <person name="Shen B."/>
        </authorList>
    </citation>
    <scope>NUCLEOTIDE SEQUENCE [LARGE SCALE GENOMIC DNA]</scope>
    <source>
        <strain evidence="5 6">NPDC019275</strain>
    </source>
</reference>
<evidence type="ECO:0000313" key="5">
    <source>
        <dbReference type="EMBL" id="MFI2474628.1"/>
    </source>
</evidence>
<accession>A0ABW7X0Q0</accession>
<evidence type="ECO:0000256" key="1">
    <source>
        <dbReference type="ARBA" id="ARBA00006484"/>
    </source>
</evidence>
<dbReference type="Proteomes" id="UP001611415">
    <property type="component" value="Unassembled WGS sequence"/>
</dbReference>
<comment type="caution">
    <text evidence="5">The sequence shown here is derived from an EMBL/GenBank/DDBJ whole genome shotgun (WGS) entry which is preliminary data.</text>
</comment>